<name>A0A918Q1Z7_9BACT</name>
<gene>
    <name evidence="2" type="ORF">GCM10007049_24620</name>
</gene>
<feature type="transmembrane region" description="Helical" evidence="1">
    <location>
        <begin position="40"/>
        <end position="67"/>
    </location>
</feature>
<dbReference type="EMBL" id="BMWX01000004">
    <property type="protein sequence ID" value="GGZ30792.1"/>
    <property type="molecule type" value="Genomic_DNA"/>
</dbReference>
<comment type="caution">
    <text evidence="2">The sequence shown here is derived from an EMBL/GenBank/DDBJ whole genome shotgun (WGS) entry which is preliminary data.</text>
</comment>
<keyword evidence="3" id="KW-1185">Reference proteome</keyword>
<keyword evidence="1" id="KW-0812">Transmembrane</keyword>
<sequence length="418" mass="46550">MLILAAMVAAVALVYVDEVWDFEPEGVFRFLLVGSADSARSILSTIAGAMIGVAGTVFSITLVALTLASSQFGPRLLQNFMHDRINQVVLGSYIATFTYCLIVLSTVKSSDSFNFLPVLAISFALFLAVVNIFLLVIFIHHIAVNIQADQVISKVNMALNQNFTKLFPEITDGSFEQEKDHDSHIQRLKEVSGKYSIKIRKSGYVQHIDYKSLIAIAKENDVFLEIRTHAGHFLVEGQVVIEAYLRGDMLDKWEDKVTDAIIVGPKRTSLQDAEFAIRQMVEVASRALSPGVNDPFTAITVIDKLTDSIAYLTRAQMPGAYRYDDRGQLRLIVKTMSFSGIVSIAFNQIRQFGQGSPAVLIRLMEAMLTIHSLCRTEDQKQVVLLHARMIHEAAKRNFGEPRDLADLEDRYASICPID</sequence>
<keyword evidence="1" id="KW-0472">Membrane</keyword>
<proteinExistence type="predicted"/>
<dbReference type="AlphaFoldDB" id="A0A918Q1Z7"/>
<keyword evidence="1" id="KW-1133">Transmembrane helix</keyword>
<evidence type="ECO:0008006" key="4">
    <source>
        <dbReference type="Google" id="ProtNLM"/>
    </source>
</evidence>
<dbReference type="Proteomes" id="UP000619457">
    <property type="component" value="Unassembled WGS sequence"/>
</dbReference>
<dbReference type="InterPro" id="IPR018723">
    <property type="entry name" value="DUF2254_membrane"/>
</dbReference>
<reference evidence="2" key="2">
    <citation type="submission" date="2020-09" db="EMBL/GenBank/DDBJ databases">
        <authorList>
            <person name="Sun Q."/>
            <person name="Kim S."/>
        </authorList>
    </citation>
    <scope>NUCLEOTIDE SEQUENCE</scope>
    <source>
        <strain evidence="2">KCTC 12368</strain>
    </source>
</reference>
<protein>
    <recommendedName>
        <fullName evidence="4">DUF2254 domain-containing protein</fullName>
    </recommendedName>
</protein>
<evidence type="ECO:0000256" key="1">
    <source>
        <dbReference type="SAM" id="Phobius"/>
    </source>
</evidence>
<dbReference type="Pfam" id="PF10011">
    <property type="entry name" value="DUF2254"/>
    <property type="match status" value="1"/>
</dbReference>
<accession>A0A918Q1Z7</accession>
<evidence type="ECO:0000313" key="3">
    <source>
        <dbReference type="Proteomes" id="UP000619457"/>
    </source>
</evidence>
<reference evidence="2" key="1">
    <citation type="journal article" date="2014" name="Int. J. Syst. Evol. Microbiol.">
        <title>Complete genome sequence of Corynebacterium casei LMG S-19264T (=DSM 44701T), isolated from a smear-ripened cheese.</title>
        <authorList>
            <consortium name="US DOE Joint Genome Institute (JGI-PGF)"/>
            <person name="Walter F."/>
            <person name="Albersmeier A."/>
            <person name="Kalinowski J."/>
            <person name="Ruckert C."/>
        </authorList>
    </citation>
    <scope>NUCLEOTIDE SEQUENCE</scope>
    <source>
        <strain evidence="2">KCTC 12368</strain>
    </source>
</reference>
<organism evidence="2 3">
    <name type="scientific">Echinicola pacifica</name>
    <dbReference type="NCBI Taxonomy" id="346377"/>
    <lineage>
        <taxon>Bacteria</taxon>
        <taxon>Pseudomonadati</taxon>
        <taxon>Bacteroidota</taxon>
        <taxon>Cytophagia</taxon>
        <taxon>Cytophagales</taxon>
        <taxon>Cyclobacteriaceae</taxon>
        <taxon>Echinicola</taxon>
    </lineage>
</organism>
<feature type="transmembrane region" description="Helical" evidence="1">
    <location>
        <begin position="113"/>
        <end position="139"/>
    </location>
</feature>
<feature type="transmembrane region" description="Helical" evidence="1">
    <location>
        <begin position="88"/>
        <end position="107"/>
    </location>
</feature>
<evidence type="ECO:0000313" key="2">
    <source>
        <dbReference type="EMBL" id="GGZ30792.1"/>
    </source>
</evidence>